<organism evidence="1 2">
    <name type="scientific">Candidatus Magasanikbacteria bacterium CG10_big_fil_rev_8_21_14_0_10_38_6</name>
    <dbReference type="NCBI Taxonomy" id="1974647"/>
    <lineage>
        <taxon>Bacteria</taxon>
        <taxon>Candidatus Magasanikiibacteriota</taxon>
    </lineage>
</organism>
<protein>
    <submittedName>
        <fullName evidence="1">Uncharacterized protein</fullName>
    </submittedName>
</protein>
<evidence type="ECO:0000313" key="2">
    <source>
        <dbReference type="Proteomes" id="UP000228528"/>
    </source>
</evidence>
<gene>
    <name evidence="1" type="ORF">COU30_00175</name>
</gene>
<evidence type="ECO:0000313" key="1">
    <source>
        <dbReference type="EMBL" id="PIR77857.1"/>
    </source>
</evidence>
<sequence>MTDDHRAIREKIFSSGRSQEEINRGMVYSMVETIRDILIAKGIVSEIEYTKQLDIALIRNFQIKE</sequence>
<dbReference type="AlphaFoldDB" id="A0A2M6P2E1"/>
<reference evidence="2" key="1">
    <citation type="submission" date="2017-09" db="EMBL/GenBank/DDBJ databases">
        <title>Depth-based differentiation of microbial function through sediment-hosted aquifers and enrichment of novel symbionts in the deep terrestrial subsurface.</title>
        <authorList>
            <person name="Probst A.J."/>
            <person name="Ladd B."/>
            <person name="Jarett J.K."/>
            <person name="Geller-Mcgrath D.E."/>
            <person name="Sieber C.M.K."/>
            <person name="Emerson J.B."/>
            <person name="Anantharaman K."/>
            <person name="Thomas B.C."/>
            <person name="Malmstrom R."/>
            <person name="Stieglmeier M."/>
            <person name="Klingl A."/>
            <person name="Woyke T."/>
            <person name="Ryan C.M."/>
            <person name="Banfield J.F."/>
        </authorList>
    </citation>
    <scope>NUCLEOTIDE SEQUENCE [LARGE SCALE GENOMIC DNA]</scope>
</reference>
<dbReference type="Proteomes" id="UP000228528">
    <property type="component" value="Unassembled WGS sequence"/>
</dbReference>
<proteinExistence type="predicted"/>
<accession>A0A2M6P2E1</accession>
<comment type="caution">
    <text evidence="1">The sequence shown here is derived from an EMBL/GenBank/DDBJ whole genome shotgun (WGS) entry which is preliminary data.</text>
</comment>
<name>A0A2M6P2E1_9BACT</name>
<dbReference type="EMBL" id="PFBW01000009">
    <property type="protein sequence ID" value="PIR77857.1"/>
    <property type="molecule type" value="Genomic_DNA"/>
</dbReference>